<accession>D8J4R3</accession>
<dbReference type="RefSeq" id="WP_008416941.1">
    <property type="nucleotide sequence ID" value="NC_014297.1"/>
</dbReference>
<dbReference type="STRING" id="795797.HacjB3_10735"/>
<dbReference type="InterPro" id="IPR000182">
    <property type="entry name" value="GNAT_dom"/>
</dbReference>
<dbReference type="Gene3D" id="3.40.630.30">
    <property type="match status" value="1"/>
</dbReference>
<dbReference type="OrthoDB" id="11597at2157"/>
<feature type="domain" description="N-acetyltransferase" evidence="1">
    <location>
        <begin position="1"/>
        <end position="163"/>
    </location>
</feature>
<protein>
    <submittedName>
        <fullName evidence="2 3">Acetyltransferase</fullName>
    </submittedName>
</protein>
<gene>
    <name evidence="2" type="ordered locus">HacjB3_10735</name>
    <name evidence="3" type="ORF">C497_11932</name>
</gene>
<dbReference type="PROSITE" id="PS51186">
    <property type="entry name" value="GNAT"/>
    <property type="match status" value="1"/>
</dbReference>
<dbReference type="HOGENOM" id="CLU_013985_18_3_2"/>
<dbReference type="KEGG" id="hje:HacjB3_10735"/>
<organism evidence="2 4">
    <name type="scientific">Halalkalicoccus jeotgali (strain DSM 18796 / CECT 7217 / JCM 14584 / KCTC 4019 / B3)</name>
    <dbReference type="NCBI Taxonomy" id="795797"/>
    <lineage>
        <taxon>Archaea</taxon>
        <taxon>Methanobacteriati</taxon>
        <taxon>Methanobacteriota</taxon>
        <taxon>Stenosarchaea group</taxon>
        <taxon>Halobacteria</taxon>
        <taxon>Halobacteriales</taxon>
        <taxon>Halococcaceae</taxon>
        <taxon>Halalkalicoccus</taxon>
    </lineage>
</organism>
<dbReference type="PANTHER" id="PTHR43072:SF52">
    <property type="entry name" value="GCN5-RELATED N-ACETYLTRANSFERASE"/>
    <property type="match status" value="1"/>
</dbReference>
<dbReference type="PATRIC" id="fig|795797.18.peg.2146"/>
<dbReference type="AlphaFoldDB" id="D8J4R3"/>
<dbReference type="SUPFAM" id="SSF55729">
    <property type="entry name" value="Acyl-CoA N-acyltransferases (Nat)"/>
    <property type="match status" value="1"/>
</dbReference>
<proteinExistence type="predicted"/>
<evidence type="ECO:0000313" key="4">
    <source>
        <dbReference type="Proteomes" id="UP000000390"/>
    </source>
</evidence>
<dbReference type="PANTHER" id="PTHR43072">
    <property type="entry name" value="N-ACETYLTRANSFERASE"/>
    <property type="match status" value="1"/>
</dbReference>
<reference evidence="2 4" key="1">
    <citation type="journal article" date="2010" name="J. Bacteriol.">
        <title>Complete genome sequence of Halalkalicoccus jeotgali B3(T), an extremely halophilic archaeon.</title>
        <authorList>
            <person name="Roh S.W."/>
            <person name="Nam Y.D."/>
            <person name="Nam S.H."/>
            <person name="Choi S.H."/>
            <person name="Park H.S."/>
            <person name="Bae J.W."/>
        </authorList>
    </citation>
    <scope>NUCLEOTIDE SEQUENCE [LARGE SCALE GENOMIC DNA]</scope>
    <source>
        <strain evidence="2">B3</strain>
        <strain evidence="4">DSM 18796 / CECT 7217 / JCM 14584 / KCTC 4019 / B3</strain>
    </source>
</reference>
<dbReference type="eggNOG" id="arCOG00844">
    <property type="taxonomic scope" value="Archaea"/>
</dbReference>
<name>D8J4R3_HALJB</name>
<keyword evidence="5" id="KW-1185">Reference proteome</keyword>
<dbReference type="CDD" id="cd04301">
    <property type="entry name" value="NAT_SF"/>
    <property type="match status" value="1"/>
</dbReference>
<dbReference type="GeneID" id="9419957"/>
<dbReference type="Pfam" id="PF00583">
    <property type="entry name" value="Acetyltransf_1"/>
    <property type="match status" value="1"/>
</dbReference>
<sequence>MNVREADGDDVAGIRGVARRSWETDYPEILSRETIAEGVEEWYASDRLAFDIASDDAHVLVASGAGDEGVIGFAHAVGASGTGTLLRLYVDPDRRDAGVGTRLLETACDRLAAAGCTAVEAMVLAENEPGNAFYHGFGFEPVREGETAIGDEPHEEIVYVLTL</sequence>
<evidence type="ECO:0000313" key="2">
    <source>
        <dbReference type="EMBL" id="ADJ15530.1"/>
    </source>
</evidence>
<dbReference type="Proteomes" id="UP000011645">
    <property type="component" value="Unassembled WGS sequence"/>
</dbReference>
<dbReference type="EMBL" id="CP002062">
    <property type="protein sequence ID" value="ADJ15530.1"/>
    <property type="molecule type" value="Genomic_DNA"/>
</dbReference>
<reference evidence="3 5" key="2">
    <citation type="journal article" date="2014" name="PLoS Genet.">
        <title>Phylogenetically driven sequencing of extremely halophilic archaea reveals strategies for static and dynamic osmo-response.</title>
        <authorList>
            <person name="Becker E.A."/>
            <person name="Seitzer P.M."/>
            <person name="Tritt A."/>
            <person name="Larsen D."/>
            <person name="Krusor M."/>
            <person name="Yao A.I."/>
            <person name="Wu D."/>
            <person name="Madern D."/>
            <person name="Eisen J.A."/>
            <person name="Darling A.E."/>
            <person name="Facciotti M.T."/>
        </authorList>
    </citation>
    <scope>NUCLEOTIDE SEQUENCE [LARGE SCALE GENOMIC DNA]</scope>
    <source>
        <strain evidence="3">B3</strain>
        <strain evidence="5">DSM 18796 / CECT 7217 / JCM 14584 / KCTC 4019 / B3</strain>
    </source>
</reference>
<evidence type="ECO:0000259" key="1">
    <source>
        <dbReference type="PROSITE" id="PS51186"/>
    </source>
</evidence>
<keyword evidence="3" id="KW-0808">Transferase</keyword>
<evidence type="ECO:0000313" key="5">
    <source>
        <dbReference type="Proteomes" id="UP000011645"/>
    </source>
</evidence>
<evidence type="ECO:0000313" key="3">
    <source>
        <dbReference type="EMBL" id="ELY36061.1"/>
    </source>
</evidence>
<dbReference type="Proteomes" id="UP000000390">
    <property type="component" value="Chromosome"/>
</dbReference>
<dbReference type="EMBL" id="AOHV01000030">
    <property type="protein sequence ID" value="ELY36061.1"/>
    <property type="molecule type" value="Genomic_DNA"/>
</dbReference>
<dbReference type="InterPro" id="IPR016181">
    <property type="entry name" value="Acyl_CoA_acyltransferase"/>
</dbReference>
<dbReference type="GO" id="GO:0016747">
    <property type="term" value="F:acyltransferase activity, transferring groups other than amino-acyl groups"/>
    <property type="evidence" value="ECO:0007669"/>
    <property type="project" value="InterPro"/>
</dbReference>